<keyword evidence="1 5" id="KW-0489">Methyltransferase</keyword>
<evidence type="ECO:0000256" key="3">
    <source>
        <dbReference type="PROSITE-ProRule" id="PRU00529"/>
    </source>
</evidence>
<dbReference type="Gene3D" id="3.40.50.150">
    <property type="entry name" value="Vaccinia Virus protein VP39"/>
    <property type="match status" value="1"/>
</dbReference>
<dbReference type="SMART" id="SM00981">
    <property type="entry name" value="THUMP"/>
    <property type="match status" value="1"/>
</dbReference>
<dbReference type="Pfam" id="PF01170">
    <property type="entry name" value="UPF0020"/>
    <property type="match status" value="1"/>
</dbReference>
<evidence type="ECO:0000313" key="5">
    <source>
        <dbReference type="EMBL" id="NIJ54291.1"/>
    </source>
</evidence>
<evidence type="ECO:0000256" key="1">
    <source>
        <dbReference type="ARBA" id="ARBA00022603"/>
    </source>
</evidence>
<keyword evidence="2 5" id="KW-0808">Transferase</keyword>
<dbReference type="InterPro" id="IPR000241">
    <property type="entry name" value="RlmKL-like_Mtase"/>
</dbReference>
<dbReference type="EMBL" id="JAASQJ010000003">
    <property type="protein sequence ID" value="NIJ54291.1"/>
    <property type="molecule type" value="Genomic_DNA"/>
</dbReference>
<feature type="domain" description="THUMP" evidence="4">
    <location>
        <begin position="49"/>
        <end position="160"/>
    </location>
</feature>
<dbReference type="InterPro" id="IPR029063">
    <property type="entry name" value="SAM-dependent_MTases_sf"/>
</dbReference>
<dbReference type="PANTHER" id="PTHR47313:SF1">
    <property type="entry name" value="RIBOSOMAL RNA LARGE SUBUNIT METHYLTRANSFERASE K_L"/>
    <property type="match status" value="1"/>
</dbReference>
<dbReference type="Gene3D" id="3.30.2130.30">
    <property type="match status" value="1"/>
</dbReference>
<comment type="caution">
    <text evidence="5">The sequence shown here is derived from an EMBL/GenBank/DDBJ whole genome shotgun (WGS) entry which is preliminary data.</text>
</comment>
<name>A0ABX0UTK1_9BACT</name>
<evidence type="ECO:0000259" key="4">
    <source>
        <dbReference type="PROSITE" id="PS51165"/>
    </source>
</evidence>
<sequence length="390" mass="43796">MPNFETTAPITITCHKWLAPSLQKEVSEFGFTIIETFVTGVRIRGTLNDCIRLNLNLFCASQVLYSLETFKARNADDVYKFLSDIAWEDILLDNGYFSVTSNVQNPTVNNSMYANVKVKDAIVDRIRSKKGERPSSGPDLSSAVVYLYWKDEDAEIFIDTSGDSLARHGYRKLPGKAPMLEGLASATILASNWDRASAFINPMCGSGTLAIEAALIATKSRPGLFRNNYSFMHLHGYDQEFYYAEQDKVEAQIIEVPNLRIIATDHSVEAIAFSKKNAIAAGVADIIEFNVCDFADTEVPTEHKGVLFINPEYGERLGEEKELEETYGRIGDFMKQKCGGYSGYVFTGNMDLAKKIGLKAKRRIEFYSGKIDCRLLEYELYQGTRREIVE</sequence>
<dbReference type="Proteomes" id="UP001179181">
    <property type="component" value="Unassembled WGS sequence"/>
</dbReference>
<dbReference type="GO" id="GO:0032259">
    <property type="term" value="P:methylation"/>
    <property type="evidence" value="ECO:0007669"/>
    <property type="project" value="UniProtKB-KW"/>
</dbReference>
<dbReference type="SUPFAM" id="SSF53335">
    <property type="entry name" value="S-adenosyl-L-methionine-dependent methyltransferases"/>
    <property type="match status" value="1"/>
</dbReference>
<dbReference type="InterPro" id="IPR054170">
    <property type="entry name" value="RlmL_1st"/>
</dbReference>
<dbReference type="Pfam" id="PF02926">
    <property type="entry name" value="THUMP"/>
    <property type="match status" value="1"/>
</dbReference>
<dbReference type="GO" id="GO:0008168">
    <property type="term" value="F:methyltransferase activity"/>
    <property type="evidence" value="ECO:0007669"/>
    <property type="project" value="UniProtKB-KW"/>
</dbReference>
<evidence type="ECO:0000313" key="6">
    <source>
        <dbReference type="Proteomes" id="UP001179181"/>
    </source>
</evidence>
<dbReference type="PROSITE" id="PS51165">
    <property type="entry name" value="THUMP"/>
    <property type="match status" value="1"/>
</dbReference>
<proteinExistence type="predicted"/>
<dbReference type="Pfam" id="PF22020">
    <property type="entry name" value="RlmL_1st"/>
    <property type="match status" value="1"/>
</dbReference>
<dbReference type="PANTHER" id="PTHR47313">
    <property type="entry name" value="RIBOSOMAL RNA LARGE SUBUNIT METHYLTRANSFERASE K/L"/>
    <property type="match status" value="1"/>
</dbReference>
<organism evidence="5 6">
    <name type="scientific">Dyadobacter arcticus</name>
    <dbReference type="NCBI Taxonomy" id="1078754"/>
    <lineage>
        <taxon>Bacteria</taxon>
        <taxon>Pseudomonadati</taxon>
        <taxon>Bacteroidota</taxon>
        <taxon>Cytophagia</taxon>
        <taxon>Cytophagales</taxon>
        <taxon>Spirosomataceae</taxon>
        <taxon>Dyadobacter</taxon>
    </lineage>
</organism>
<dbReference type="CDD" id="cd11715">
    <property type="entry name" value="THUMP_AdoMetMT"/>
    <property type="match status" value="1"/>
</dbReference>
<dbReference type="RefSeq" id="WP_167272229.1">
    <property type="nucleotide sequence ID" value="NZ_JAASQJ010000003.1"/>
</dbReference>
<gene>
    <name evidence="5" type="ORF">FHS68_003473</name>
</gene>
<keyword evidence="3" id="KW-0694">RNA-binding</keyword>
<keyword evidence="6" id="KW-1185">Reference proteome</keyword>
<protein>
    <submittedName>
        <fullName evidence="5">N6-adenine-specific DNA methylase</fullName>
        <ecNumber evidence="5">2.1.1.-</ecNumber>
    </submittedName>
</protein>
<dbReference type="InterPro" id="IPR004114">
    <property type="entry name" value="THUMP_dom"/>
</dbReference>
<evidence type="ECO:0000256" key="2">
    <source>
        <dbReference type="ARBA" id="ARBA00022679"/>
    </source>
</evidence>
<dbReference type="EC" id="2.1.1.-" evidence="5"/>
<reference evidence="5 6" key="1">
    <citation type="submission" date="2020-03" db="EMBL/GenBank/DDBJ databases">
        <title>Genomic Encyclopedia of Type Strains, Phase IV (KMG-IV): sequencing the most valuable type-strain genomes for metagenomic binning, comparative biology and taxonomic classification.</title>
        <authorList>
            <person name="Goeker M."/>
        </authorList>
    </citation>
    <scope>NUCLEOTIDE SEQUENCE [LARGE SCALE GENOMIC DNA]</scope>
    <source>
        <strain evidence="5 6">DSM 102865</strain>
    </source>
</reference>
<accession>A0ABX0UTK1</accession>